<feature type="compositionally biased region" description="Polar residues" evidence="1">
    <location>
        <begin position="50"/>
        <end position="66"/>
    </location>
</feature>
<dbReference type="AlphaFoldDB" id="A0A1Y1YGW2"/>
<dbReference type="Proteomes" id="UP000193144">
    <property type="component" value="Unassembled WGS sequence"/>
</dbReference>
<evidence type="ECO:0000313" key="3">
    <source>
        <dbReference type="Proteomes" id="UP000193144"/>
    </source>
</evidence>
<keyword evidence="3" id="KW-1185">Reference proteome</keyword>
<proteinExistence type="predicted"/>
<organism evidence="2 3">
    <name type="scientific">Clohesyomyces aquaticus</name>
    <dbReference type="NCBI Taxonomy" id="1231657"/>
    <lineage>
        <taxon>Eukaryota</taxon>
        <taxon>Fungi</taxon>
        <taxon>Dikarya</taxon>
        <taxon>Ascomycota</taxon>
        <taxon>Pezizomycotina</taxon>
        <taxon>Dothideomycetes</taxon>
        <taxon>Pleosporomycetidae</taxon>
        <taxon>Pleosporales</taxon>
        <taxon>Lindgomycetaceae</taxon>
        <taxon>Clohesyomyces</taxon>
    </lineage>
</organism>
<evidence type="ECO:0000313" key="2">
    <source>
        <dbReference type="EMBL" id="ORX97225.1"/>
    </source>
</evidence>
<feature type="compositionally biased region" description="Basic and acidic residues" evidence="1">
    <location>
        <begin position="134"/>
        <end position="156"/>
    </location>
</feature>
<feature type="region of interest" description="Disordered" evidence="1">
    <location>
        <begin position="1"/>
        <end position="161"/>
    </location>
</feature>
<evidence type="ECO:0000256" key="1">
    <source>
        <dbReference type="SAM" id="MobiDB-lite"/>
    </source>
</evidence>
<protein>
    <submittedName>
        <fullName evidence="2">Uncharacterized protein</fullName>
    </submittedName>
</protein>
<sequence length="390" mass="43963">MTSTGLTTHNHENDTQPNSCTQVKVDKRRQRRSETPESPRENGLGEEGNRNTIRHQTNENSHQTTRAIIDLASDPDRSSEEEEEDPAPATEHINKNGTQPRLALRSSALTGRTKGTTQPLHGQSNSPDTCPWPRTDHESESMKVLRRRDLSPESTDRGCLPNRHIAHARFPTELSSYEYGTGRPNPLQGSDHEISAPRTNLGENFKLACNLADELFGSSAHPRSADDIREAWERTNTITSLLRKLLDAEQSQHQERFGSKYKAVYTAVWVWIHRSECARALGEVAAIHPSFNEGPEFTMKQWVRKYSVAGNEATALGAELWRVRYWLFENGAKAGDVSENLGEAFAATTAVVQSPYQKSYWKKGLMNYNQKLNSWRIGFRVHNGEDDADE</sequence>
<accession>A0A1Y1YGW2</accession>
<gene>
    <name evidence="2" type="ORF">BCR34DRAFT_669004</name>
</gene>
<dbReference type="EMBL" id="MCFA01000238">
    <property type="protein sequence ID" value="ORX97225.1"/>
    <property type="molecule type" value="Genomic_DNA"/>
</dbReference>
<feature type="compositionally biased region" description="Polar residues" evidence="1">
    <location>
        <begin position="107"/>
        <end position="128"/>
    </location>
</feature>
<comment type="caution">
    <text evidence="2">The sequence shown here is derived from an EMBL/GenBank/DDBJ whole genome shotgun (WGS) entry which is preliminary data.</text>
</comment>
<name>A0A1Y1YGW2_9PLEO</name>
<reference evidence="2 3" key="1">
    <citation type="submission" date="2016-07" db="EMBL/GenBank/DDBJ databases">
        <title>Pervasive Adenine N6-methylation of Active Genes in Fungi.</title>
        <authorList>
            <consortium name="DOE Joint Genome Institute"/>
            <person name="Mondo S.J."/>
            <person name="Dannebaum R.O."/>
            <person name="Kuo R.C."/>
            <person name="Labutti K."/>
            <person name="Haridas S."/>
            <person name="Kuo A."/>
            <person name="Salamov A."/>
            <person name="Ahrendt S.R."/>
            <person name="Lipzen A."/>
            <person name="Sullivan W."/>
            <person name="Andreopoulos W.B."/>
            <person name="Clum A."/>
            <person name="Lindquist E."/>
            <person name="Daum C."/>
            <person name="Ramamoorthy G.K."/>
            <person name="Gryganskyi A."/>
            <person name="Culley D."/>
            <person name="Magnuson J.K."/>
            <person name="James T.Y."/>
            <person name="O'Malley M.A."/>
            <person name="Stajich J.E."/>
            <person name="Spatafora J.W."/>
            <person name="Visel A."/>
            <person name="Grigoriev I.V."/>
        </authorList>
    </citation>
    <scope>NUCLEOTIDE SEQUENCE [LARGE SCALE GENOMIC DNA]</scope>
    <source>
        <strain evidence="2 3">CBS 115471</strain>
    </source>
</reference>